<sequence>MILRVLLSWHKCALSPRVAWIGWEIDLSLFTVRLDSQKFQRLCAFLRQALSSRRCSTHLLERITGKLLWLSSLFKIFRPSLAPLYSDQRAFLPTMTALDPQRWCDLRSKLSSDLRLQQSIGLAALPPGSRILRIGQSAVSTLSDLSLHPPDSRRIWIQSATPHTGICILSEESMLVLRLRLDLADSGTACHSLLRPPRLECEAYADACASPDSAGMGGFVRLPDSRQLFFQNHFSRTQLCDMCVRGCHRMLRCRVTSLPGSFWPNVPFCSCCTSFSVKATCQYTACDNSAAESSSWKGLSMASGLCSVLRSFCLCQQRCRISVHIDHVPGIVNDVADALSRSADPTSLGFKPEEEFPVDWSVFREFPKLVLSPSPADFLGFLAPDFIDINLPDKEGKTPLMVAAKNGHAKVVSALLRAGADIGLVDKTVKDKRITAVDYAKGWPHQLGNERRDDCVEILTEFLRTGQVPEVLSVPEA</sequence>
<feature type="repeat" description="ANK" evidence="1">
    <location>
        <begin position="395"/>
        <end position="427"/>
    </location>
</feature>
<comment type="caution">
    <text evidence="2">The sequence shown here is derived from an EMBL/GenBank/DDBJ whole genome shotgun (WGS) entry which is preliminary data.</text>
</comment>
<protein>
    <submittedName>
        <fullName evidence="2">Uncharacterized protein</fullName>
    </submittedName>
</protein>
<dbReference type="InterPro" id="IPR036770">
    <property type="entry name" value="Ankyrin_rpt-contain_sf"/>
</dbReference>
<gene>
    <name evidence="2" type="ORF">AK812_SmicGene29693</name>
</gene>
<dbReference type="PROSITE" id="PS50297">
    <property type="entry name" value="ANK_REP_REGION"/>
    <property type="match status" value="1"/>
</dbReference>
<dbReference type="Gene3D" id="1.25.40.20">
    <property type="entry name" value="Ankyrin repeat-containing domain"/>
    <property type="match status" value="1"/>
</dbReference>
<evidence type="ECO:0000313" key="3">
    <source>
        <dbReference type="Proteomes" id="UP000186817"/>
    </source>
</evidence>
<dbReference type="SMART" id="SM00248">
    <property type="entry name" value="ANK"/>
    <property type="match status" value="1"/>
</dbReference>
<dbReference type="AlphaFoldDB" id="A0A1Q9D174"/>
<dbReference type="PANTHER" id="PTHR33050:SF7">
    <property type="entry name" value="RIBONUCLEASE H"/>
    <property type="match status" value="1"/>
</dbReference>
<dbReference type="InterPro" id="IPR052055">
    <property type="entry name" value="Hepadnavirus_pol/RT"/>
</dbReference>
<evidence type="ECO:0000256" key="1">
    <source>
        <dbReference type="PROSITE-ProRule" id="PRU00023"/>
    </source>
</evidence>
<dbReference type="PROSITE" id="PS50088">
    <property type="entry name" value="ANK_REPEAT"/>
    <property type="match status" value="1"/>
</dbReference>
<dbReference type="EMBL" id="LSRX01000788">
    <property type="protein sequence ID" value="OLP88917.1"/>
    <property type="molecule type" value="Genomic_DNA"/>
</dbReference>
<evidence type="ECO:0000313" key="2">
    <source>
        <dbReference type="EMBL" id="OLP88917.1"/>
    </source>
</evidence>
<keyword evidence="3" id="KW-1185">Reference proteome</keyword>
<dbReference type="PANTHER" id="PTHR33050">
    <property type="entry name" value="REVERSE TRANSCRIPTASE DOMAIN-CONTAINING PROTEIN"/>
    <property type="match status" value="1"/>
</dbReference>
<keyword evidence="1" id="KW-0040">ANK repeat</keyword>
<name>A0A1Q9D174_SYMMI</name>
<dbReference type="OrthoDB" id="406555at2759"/>
<dbReference type="InterPro" id="IPR002110">
    <property type="entry name" value="Ankyrin_rpt"/>
</dbReference>
<dbReference type="Proteomes" id="UP000186817">
    <property type="component" value="Unassembled WGS sequence"/>
</dbReference>
<dbReference type="SUPFAM" id="SSF48403">
    <property type="entry name" value="Ankyrin repeat"/>
    <property type="match status" value="1"/>
</dbReference>
<accession>A0A1Q9D174</accession>
<organism evidence="2 3">
    <name type="scientific">Symbiodinium microadriaticum</name>
    <name type="common">Dinoflagellate</name>
    <name type="synonym">Zooxanthella microadriatica</name>
    <dbReference type="NCBI Taxonomy" id="2951"/>
    <lineage>
        <taxon>Eukaryota</taxon>
        <taxon>Sar</taxon>
        <taxon>Alveolata</taxon>
        <taxon>Dinophyceae</taxon>
        <taxon>Suessiales</taxon>
        <taxon>Symbiodiniaceae</taxon>
        <taxon>Symbiodinium</taxon>
    </lineage>
</organism>
<dbReference type="Pfam" id="PF00023">
    <property type="entry name" value="Ank"/>
    <property type="match status" value="1"/>
</dbReference>
<reference evidence="2 3" key="1">
    <citation type="submission" date="2016-02" db="EMBL/GenBank/DDBJ databases">
        <title>Genome analysis of coral dinoflagellate symbionts highlights evolutionary adaptations to a symbiotic lifestyle.</title>
        <authorList>
            <person name="Aranda M."/>
            <person name="Li Y."/>
            <person name="Liew Y.J."/>
            <person name="Baumgarten S."/>
            <person name="Simakov O."/>
            <person name="Wilson M."/>
            <person name="Piel J."/>
            <person name="Ashoor H."/>
            <person name="Bougouffa S."/>
            <person name="Bajic V.B."/>
            <person name="Ryu T."/>
            <person name="Ravasi T."/>
            <person name="Bayer T."/>
            <person name="Micklem G."/>
            <person name="Kim H."/>
            <person name="Bhak J."/>
            <person name="Lajeunesse T.C."/>
            <person name="Voolstra C.R."/>
        </authorList>
    </citation>
    <scope>NUCLEOTIDE SEQUENCE [LARGE SCALE GENOMIC DNA]</scope>
    <source>
        <strain evidence="2 3">CCMP2467</strain>
    </source>
</reference>
<proteinExistence type="predicted"/>